<accession>A0A4D7BB08</accession>
<dbReference type="Proteomes" id="UP000298781">
    <property type="component" value="Chromosome"/>
</dbReference>
<evidence type="ECO:0000313" key="6">
    <source>
        <dbReference type="Proteomes" id="UP000298781"/>
    </source>
</evidence>
<reference evidence="5 6" key="1">
    <citation type="submission" date="2019-04" db="EMBL/GenBank/DDBJ databases">
        <title>Phreatobacter aquaticus sp. nov.</title>
        <authorList>
            <person name="Choi A."/>
        </authorList>
    </citation>
    <scope>NUCLEOTIDE SEQUENCE [LARGE SCALE GENOMIC DNA]</scope>
    <source>
        <strain evidence="5 6">KCTC 52518</strain>
    </source>
</reference>
<evidence type="ECO:0000256" key="1">
    <source>
        <dbReference type="ARBA" id="ARBA00010062"/>
    </source>
</evidence>
<dbReference type="SUPFAM" id="SSF53822">
    <property type="entry name" value="Periplasmic binding protein-like I"/>
    <property type="match status" value="1"/>
</dbReference>
<dbReference type="GO" id="GO:0006865">
    <property type="term" value="P:amino acid transport"/>
    <property type="evidence" value="ECO:0007669"/>
    <property type="project" value="UniProtKB-KW"/>
</dbReference>
<keyword evidence="2" id="KW-0732">Signal</keyword>
<dbReference type="EMBL" id="CP039690">
    <property type="protein sequence ID" value="QCI67810.1"/>
    <property type="molecule type" value="Genomic_DNA"/>
</dbReference>
<dbReference type="PROSITE" id="PS51318">
    <property type="entry name" value="TAT"/>
    <property type="match status" value="1"/>
</dbReference>
<gene>
    <name evidence="5" type="ORF">E8M01_28445</name>
</gene>
<feature type="domain" description="Leucine-binding protein" evidence="4">
    <location>
        <begin position="39"/>
        <end position="373"/>
    </location>
</feature>
<evidence type="ECO:0000259" key="4">
    <source>
        <dbReference type="Pfam" id="PF13458"/>
    </source>
</evidence>
<organism evidence="5 6">
    <name type="scientific">Phreatobacter stygius</name>
    <dbReference type="NCBI Taxonomy" id="1940610"/>
    <lineage>
        <taxon>Bacteria</taxon>
        <taxon>Pseudomonadati</taxon>
        <taxon>Pseudomonadota</taxon>
        <taxon>Alphaproteobacteria</taxon>
        <taxon>Hyphomicrobiales</taxon>
        <taxon>Phreatobacteraceae</taxon>
        <taxon>Phreatobacter</taxon>
    </lineage>
</organism>
<dbReference type="CDD" id="cd06335">
    <property type="entry name" value="PBP1_ABC_ligand_binding-like"/>
    <property type="match status" value="1"/>
</dbReference>
<dbReference type="OrthoDB" id="9791590at2"/>
<keyword evidence="3" id="KW-0813">Transport</keyword>
<protein>
    <submittedName>
        <fullName evidence="5">Branched-chain amino acid ABC transporter substrate-binding protein</fullName>
    </submittedName>
</protein>
<dbReference type="Pfam" id="PF13458">
    <property type="entry name" value="Peripla_BP_6"/>
    <property type="match status" value="1"/>
</dbReference>
<dbReference type="InterPro" id="IPR006311">
    <property type="entry name" value="TAT_signal"/>
</dbReference>
<evidence type="ECO:0000256" key="2">
    <source>
        <dbReference type="ARBA" id="ARBA00022729"/>
    </source>
</evidence>
<proteinExistence type="inferred from homology"/>
<dbReference type="RefSeq" id="WP_136963237.1">
    <property type="nucleotide sequence ID" value="NZ_CP039690.1"/>
</dbReference>
<dbReference type="Gene3D" id="3.40.50.2300">
    <property type="match status" value="2"/>
</dbReference>
<dbReference type="PANTHER" id="PTHR30483:SF6">
    <property type="entry name" value="PERIPLASMIC BINDING PROTEIN OF ABC TRANSPORTER FOR NATURAL AMINO ACIDS"/>
    <property type="match status" value="1"/>
</dbReference>
<sequence>MTYSSNPSRRDIGRGALAALIAAPALSLSGRGASAAEDIKLGFNGDLSASPSAQSGRAAVVGIQAAMEDLQKQGGVLGRNFALTIRDDLSQPPKSIQNMSDLIDNEKVAAVFGPTNSGNALAWRHIPNQKRIPVMGCIGSATDITKAMSAGSDNYMFRVGSVDRTQVVALMGYAKKSPNGKRIGFLTETTGYGQGGLKDLQEVAQAQGMNVVANEKFNVADTDMTSQLAKLKAAGVDTALVWAQGTPIGQLMRSMDKIGYFPVTLTSWAADNLSFINASGPALAEKPIFLRTVSEDRSPRQQALFDRIRPKLDADSAFSFAVHGYDCTLLLAKAMQQAGSTEGPKVRAALEDLKGTIEGYAKTYTRPFTTANHDALGAADQRWTCWRGGKLAAYRDDVIDALKSDDFKG</sequence>
<evidence type="ECO:0000313" key="5">
    <source>
        <dbReference type="EMBL" id="QCI67810.1"/>
    </source>
</evidence>
<dbReference type="AlphaFoldDB" id="A0A4D7BB08"/>
<keyword evidence="3" id="KW-0029">Amino-acid transport</keyword>
<dbReference type="InterPro" id="IPR028082">
    <property type="entry name" value="Peripla_BP_I"/>
</dbReference>
<name>A0A4D7BB08_9HYPH</name>
<dbReference type="PANTHER" id="PTHR30483">
    <property type="entry name" value="LEUCINE-SPECIFIC-BINDING PROTEIN"/>
    <property type="match status" value="1"/>
</dbReference>
<evidence type="ECO:0000256" key="3">
    <source>
        <dbReference type="ARBA" id="ARBA00022970"/>
    </source>
</evidence>
<dbReference type="InterPro" id="IPR028081">
    <property type="entry name" value="Leu-bd"/>
</dbReference>
<comment type="similarity">
    <text evidence="1">Belongs to the leucine-binding protein family.</text>
</comment>
<keyword evidence="6" id="KW-1185">Reference proteome</keyword>
<dbReference type="InterPro" id="IPR051010">
    <property type="entry name" value="BCAA_transport"/>
</dbReference>
<dbReference type="KEGG" id="pstg:E8M01_28445"/>